<dbReference type="Gene3D" id="3.40.50.2300">
    <property type="match status" value="1"/>
</dbReference>
<dbReference type="InterPro" id="IPR011006">
    <property type="entry name" value="CheY-like_superfamily"/>
</dbReference>
<dbReference type="PANTHER" id="PTHR33121">
    <property type="entry name" value="CYCLIC DI-GMP PHOSPHODIESTERASE PDEF"/>
    <property type="match status" value="1"/>
</dbReference>
<dbReference type="PROSITE" id="PS50883">
    <property type="entry name" value="EAL"/>
    <property type="match status" value="1"/>
</dbReference>
<evidence type="ECO:0000313" key="6">
    <source>
        <dbReference type="Proteomes" id="UP000262073"/>
    </source>
</evidence>
<dbReference type="PANTHER" id="PTHR33121:SF71">
    <property type="entry name" value="OXYGEN SENSOR PROTEIN DOSP"/>
    <property type="match status" value="1"/>
</dbReference>
<keyword evidence="6" id="KW-1185">Reference proteome</keyword>
<dbReference type="Proteomes" id="UP000262073">
    <property type="component" value="Chromosome"/>
</dbReference>
<dbReference type="SUPFAM" id="SSF52172">
    <property type="entry name" value="CheY-like"/>
    <property type="match status" value="1"/>
</dbReference>
<feature type="domain" description="EAL" evidence="3">
    <location>
        <begin position="488"/>
        <end position="741"/>
    </location>
</feature>
<dbReference type="InterPro" id="IPR001633">
    <property type="entry name" value="EAL_dom"/>
</dbReference>
<dbReference type="KEGG" id="salm:D0Y50_15985"/>
<evidence type="ECO:0000256" key="1">
    <source>
        <dbReference type="PROSITE-ProRule" id="PRU00169"/>
    </source>
</evidence>
<name>A0A346NQB8_9ALTE</name>
<dbReference type="InterPro" id="IPR035919">
    <property type="entry name" value="EAL_sf"/>
</dbReference>
<dbReference type="InterPro" id="IPR021800">
    <property type="entry name" value="DUF3369"/>
</dbReference>
<dbReference type="InterPro" id="IPR029787">
    <property type="entry name" value="Nucleotide_cyclase"/>
</dbReference>
<dbReference type="GO" id="GO:0071111">
    <property type="term" value="F:cyclic-guanylate-specific phosphodiesterase activity"/>
    <property type="evidence" value="ECO:0007669"/>
    <property type="project" value="InterPro"/>
</dbReference>
<protein>
    <submittedName>
        <fullName evidence="5">EAL domain-containing protein</fullName>
    </submittedName>
</protein>
<keyword evidence="1" id="KW-0597">Phosphoprotein</keyword>
<dbReference type="CDD" id="cd01949">
    <property type="entry name" value="GGDEF"/>
    <property type="match status" value="1"/>
</dbReference>
<dbReference type="SMART" id="SM00267">
    <property type="entry name" value="GGDEF"/>
    <property type="match status" value="1"/>
</dbReference>
<evidence type="ECO:0000259" key="3">
    <source>
        <dbReference type="PROSITE" id="PS50883"/>
    </source>
</evidence>
<dbReference type="AlphaFoldDB" id="A0A346NQB8"/>
<dbReference type="SMART" id="SM00052">
    <property type="entry name" value="EAL"/>
    <property type="match status" value="1"/>
</dbReference>
<evidence type="ECO:0000259" key="4">
    <source>
        <dbReference type="PROSITE" id="PS50887"/>
    </source>
</evidence>
<dbReference type="InterPro" id="IPR050706">
    <property type="entry name" value="Cyclic-di-GMP_PDE-like"/>
</dbReference>
<dbReference type="InterPro" id="IPR043128">
    <property type="entry name" value="Rev_trsase/Diguanyl_cyclase"/>
</dbReference>
<dbReference type="SUPFAM" id="SSF141868">
    <property type="entry name" value="EAL domain-like"/>
    <property type="match status" value="1"/>
</dbReference>
<feature type="domain" description="Response regulatory" evidence="2">
    <location>
        <begin position="31"/>
        <end position="156"/>
    </location>
</feature>
<dbReference type="InterPro" id="IPR000160">
    <property type="entry name" value="GGDEF_dom"/>
</dbReference>
<accession>A0A346NQB8</accession>
<dbReference type="PROSITE" id="PS50110">
    <property type="entry name" value="RESPONSE_REGULATORY"/>
    <property type="match status" value="1"/>
</dbReference>
<evidence type="ECO:0000313" key="5">
    <source>
        <dbReference type="EMBL" id="AXR07725.1"/>
    </source>
</evidence>
<proteinExistence type="predicted"/>
<dbReference type="SUPFAM" id="SSF55073">
    <property type="entry name" value="Nucleotide cyclase"/>
    <property type="match status" value="1"/>
</dbReference>
<dbReference type="Pfam" id="PF00990">
    <property type="entry name" value="GGDEF"/>
    <property type="match status" value="1"/>
</dbReference>
<dbReference type="EMBL" id="CP031769">
    <property type="protein sequence ID" value="AXR07725.1"/>
    <property type="molecule type" value="Genomic_DNA"/>
</dbReference>
<reference evidence="5 6" key="1">
    <citation type="submission" date="2018-08" db="EMBL/GenBank/DDBJ databases">
        <title>Salinimonas sediminis sp. nov., a piezophilic bacterium isolated from a deep-sea sediment sample from the New Britain Trench.</title>
        <authorList>
            <person name="Cao J."/>
        </authorList>
    </citation>
    <scope>NUCLEOTIDE SEQUENCE [LARGE SCALE GENOMIC DNA]</scope>
    <source>
        <strain evidence="5 6">N102</strain>
    </source>
</reference>
<dbReference type="Gene3D" id="3.30.70.270">
    <property type="match status" value="1"/>
</dbReference>
<dbReference type="GO" id="GO:0000160">
    <property type="term" value="P:phosphorelay signal transduction system"/>
    <property type="evidence" value="ECO:0007669"/>
    <property type="project" value="InterPro"/>
</dbReference>
<dbReference type="InterPro" id="IPR001789">
    <property type="entry name" value="Sig_transdc_resp-reg_receiver"/>
</dbReference>
<gene>
    <name evidence="5" type="ORF">D0Y50_15985</name>
</gene>
<evidence type="ECO:0000259" key="2">
    <source>
        <dbReference type="PROSITE" id="PS50110"/>
    </source>
</evidence>
<organism evidence="5 6">
    <name type="scientific">Salinimonas sediminis</name>
    <dbReference type="NCBI Taxonomy" id="2303538"/>
    <lineage>
        <taxon>Bacteria</taxon>
        <taxon>Pseudomonadati</taxon>
        <taxon>Pseudomonadota</taxon>
        <taxon>Gammaproteobacteria</taxon>
        <taxon>Alteromonadales</taxon>
        <taxon>Alteromonadaceae</taxon>
        <taxon>Alteromonas/Salinimonas group</taxon>
        <taxon>Salinimonas</taxon>
    </lineage>
</organism>
<dbReference type="PROSITE" id="PS50887">
    <property type="entry name" value="GGDEF"/>
    <property type="match status" value="1"/>
</dbReference>
<dbReference type="NCBIfam" id="TIGR00254">
    <property type="entry name" value="GGDEF"/>
    <property type="match status" value="1"/>
</dbReference>
<feature type="domain" description="GGDEF" evidence="4">
    <location>
        <begin position="352"/>
        <end position="479"/>
    </location>
</feature>
<dbReference type="Pfam" id="PF00563">
    <property type="entry name" value="EAL"/>
    <property type="match status" value="1"/>
</dbReference>
<dbReference type="Pfam" id="PF11849">
    <property type="entry name" value="DUF3369"/>
    <property type="match status" value="1"/>
</dbReference>
<dbReference type="RefSeq" id="WP_108568446.1">
    <property type="nucleotide sequence ID" value="NZ_CP031769.1"/>
</dbReference>
<dbReference type="Gene3D" id="3.20.20.450">
    <property type="entry name" value="EAL domain"/>
    <property type="match status" value="1"/>
</dbReference>
<sequence>MTHSDYDNDELIFLDEDPLSVAVSENGKFWNLLIVDDDEEIHTVTRLALADLVVNNRKLNFLHAYSAHQAREILQEYGNQIAMLLLDVVMETDDAGLELVRYLRQDLKLDEPRIVLRTGQPGYAPEETIITDYDINDYKTKTELTRSKLLITVVASIRSYQQILTINQSRVGLQKIIDASSNLLEEHSIKAFCDGVVTQLSSLIGLEAEGLVCAKAGTVIDKDDDAVYILGAAGDFAHLINQPVAHLNNTLITESISRCLKLKKHIFEAGFSVLYLNRAGFEAAVYVNIEHELSDTHQQLLEVFLSSISVGYENVHLFHELRNAAFRDWLTRLPNRNEFINSLERDLSRNNELSTVALIDINHFSDINDGLGQDAGNALLIAVANRIKSIFPEHIIKARIGGDVFGLIGPQSQVTPEAINGIFQSSFQALEHTIPLNVTMGLCLVNDNCQQGLEILKRTNIALNRAKRNHTDNFEYYAPEIEERTTWQLGMIRQLRNDFADRKLQLWFQPQVDLVTEKVVGVEGLLRWPDGKGGYISPAVFIPLAEYSGLIVDIGQWVLEESCRRIQSLQQSGYVDVRVAVNISIPQFRDRCFVQKVTDALKRFSCPPGRLELEITESVVMDEPQIVIDALNTLKTYGVAIAIDDFGTGFSSMSYLQRLPLDRLKVDRSFVGDITPGKSAVIAETIVTLGNKLGLCTIAEGVETREQAQYMTKLGCDEAQGYLYARPMPFDDLMTYLTEHHQPASR</sequence>
<dbReference type="CDD" id="cd01948">
    <property type="entry name" value="EAL"/>
    <property type="match status" value="1"/>
</dbReference>
<feature type="modified residue" description="4-aspartylphosphate" evidence="1">
    <location>
        <position position="87"/>
    </location>
</feature>
<dbReference type="OrthoDB" id="9813903at2"/>